<feature type="domain" description="N-acetyltransferase" evidence="4">
    <location>
        <begin position="3"/>
        <end position="147"/>
    </location>
</feature>
<dbReference type="InterPro" id="IPR051016">
    <property type="entry name" value="Diverse_Substrate_AcTransf"/>
</dbReference>
<dbReference type="PROSITE" id="PS51186">
    <property type="entry name" value="GNAT"/>
    <property type="match status" value="1"/>
</dbReference>
<evidence type="ECO:0000256" key="2">
    <source>
        <dbReference type="ARBA" id="ARBA00022679"/>
    </source>
</evidence>
<dbReference type="SUPFAM" id="SSF55729">
    <property type="entry name" value="Acyl-CoA N-acyltransferases (Nat)"/>
    <property type="match status" value="1"/>
</dbReference>
<sequence length="147" mass="17233">MNISIRKSTEKDIPVILSMIKEFATYLGKADKVKISIEDLTKEKDRYHCYLAENEKGDPVGYAFYFYTYHTWTGKAIYLDDLYVKEKYRRFSVGTMLACALIDLARQTNCKSLRWQVLDWNKEAISFYKKLGATVGDDNLNCYYEIK</sequence>
<dbReference type="CDD" id="cd04301">
    <property type="entry name" value="NAT_SF"/>
    <property type="match status" value="1"/>
</dbReference>
<evidence type="ECO:0000259" key="4">
    <source>
        <dbReference type="PROSITE" id="PS51186"/>
    </source>
</evidence>
<dbReference type="InterPro" id="IPR000182">
    <property type="entry name" value="GNAT_dom"/>
</dbReference>
<dbReference type="RefSeq" id="WP_110310545.1">
    <property type="nucleotide sequence ID" value="NZ_QICL01000010.1"/>
</dbReference>
<evidence type="ECO:0000256" key="1">
    <source>
        <dbReference type="ARBA" id="ARBA00008694"/>
    </source>
</evidence>
<dbReference type="FunFam" id="3.40.630.30:FF:000064">
    <property type="entry name" value="GNAT family acetyltransferase"/>
    <property type="match status" value="1"/>
</dbReference>
<reference evidence="5 6" key="1">
    <citation type="submission" date="2018-03" db="EMBL/GenBank/DDBJ databases">
        <title>Genomic Encyclopedia of Archaeal and Bacterial Type Strains, Phase II (KMG-II): from individual species to whole genera.</title>
        <authorList>
            <person name="Goeker M."/>
        </authorList>
    </citation>
    <scope>NUCLEOTIDE SEQUENCE [LARGE SCALE GENOMIC DNA]</scope>
    <source>
        <strain evidence="5 6">DSM 100214</strain>
    </source>
</reference>
<keyword evidence="2 5" id="KW-0808">Transferase</keyword>
<dbReference type="Pfam" id="PF00583">
    <property type="entry name" value="Acetyltransf_1"/>
    <property type="match status" value="1"/>
</dbReference>
<dbReference type="PANTHER" id="PTHR10545:SF29">
    <property type="entry name" value="GH14572P-RELATED"/>
    <property type="match status" value="1"/>
</dbReference>
<gene>
    <name evidence="5" type="ORF">CLV62_11072</name>
</gene>
<evidence type="ECO:0000313" key="5">
    <source>
        <dbReference type="EMBL" id="PXV64428.1"/>
    </source>
</evidence>
<dbReference type="AlphaFoldDB" id="A0A2V3PRQ0"/>
<organism evidence="5 6">
    <name type="scientific">Dysgonomonas alginatilytica</name>
    <dbReference type="NCBI Taxonomy" id="1605892"/>
    <lineage>
        <taxon>Bacteria</taxon>
        <taxon>Pseudomonadati</taxon>
        <taxon>Bacteroidota</taxon>
        <taxon>Bacteroidia</taxon>
        <taxon>Bacteroidales</taxon>
        <taxon>Dysgonomonadaceae</taxon>
        <taxon>Dysgonomonas</taxon>
    </lineage>
</organism>
<dbReference type="Gene3D" id="3.40.630.30">
    <property type="match status" value="1"/>
</dbReference>
<evidence type="ECO:0000256" key="3">
    <source>
        <dbReference type="ARBA" id="ARBA00023315"/>
    </source>
</evidence>
<comment type="similarity">
    <text evidence="1">Belongs to the acetyltransferase family.</text>
</comment>
<comment type="caution">
    <text evidence="5">The sequence shown here is derived from an EMBL/GenBank/DDBJ whole genome shotgun (WGS) entry which is preliminary data.</text>
</comment>
<dbReference type="InterPro" id="IPR016181">
    <property type="entry name" value="Acyl_CoA_acyltransferase"/>
</dbReference>
<dbReference type="EMBL" id="QICL01000010">
    <property type="protein sequence ID" value="PXV64428.1"/>
    <property type="molecule type" value="Genomic_DNA"/>
</dbReference>
<dbReference type="Proteomes" id="UP000247973">
    <property type="component" value="Unassembled WGS sequence"/>
</dbReference>
<dbReference type="GO" id="GO:0008080">
    <property type="term" value="F:N-acetyltransferase activity"/>
    <property type="evidence" value="ECO:0007669"/>
    <property type="project" value="UniProtKB-ARBA"/>
</dbReference>
<dbReference type="OrthoDB" id="9805924at2"/>
<keyword evidence="3 5" id="KW-0012">Acyltransferase</keyword>
<accession>A0A2V3PRQ0</accession>
<proteinExistence type="inferred from homology"/>
<protein>
    <submittedName>
        <fullName evidence="5">L-amino acid N-acyltransferase YncA</fullName>
    </submittedName>
</protein>
<dbReference type="PANTHER" id="PTHR10545">
    <property type="entry name" value="DIAMINE N-ACETYLTRANSFERASE"/>
    <property type="match status" value="1"/>
</dbReference>
<keyword evidence="6" id="KW-1185">Reference proteome</keyword>
<name>A0A2V3PRQ0_9BACT</name>
<evidence type="ECO:0000313" key="6">
    <source>
        <dbReference type="Proteomes" id="UP000247973"/>
    </source>
</evidence>